<evidence type="ECO:0000313" key="3">
    <source>
        <dbReference type="Proteomes" id="UP000027665"/>
    </source>
</evidence>
<dbReference type="SUPFAM" id="SSF46785">
    <property type="entry name" value="Winged helix' DNA-binding domain"/>
    <property type="match status" value="1"/>
</dbReference>
<proteinExistence type="predicted"/>
<gene>
    <name evidence="2" type="ORF">EH55_03220</name>
</gene>
<dbReference type="PANTHER" id="PTHR33221:SF4">
    <property type="entry name" value="HTH-TYPE TRANSCRIPTIONAL REPRESSOR NSRR"/>
    <property type="match status" value="1"/>
</dbReference>
<dbReference type="PROSITE" id="PS51197">
    <property type="entry name" value="HTH_RRF2_2"/>
    <property type="match status" value="1"/>
</dbReference>
<dbReference type="Pfam" id="PF02082">
    <property type="entry name" value="Rrf2"/>
    <property type="match status" value="1"/>
</dbReference>
<dbReference type="PANTHER" id="PTHR33221">
    <property type="entry name" value="WINGED HELIX-TURN-HELIX TRANSCRIPTIONAL REGULATOR, RRF2 FAMILY"/>
    <property type="match status" value="1"/>
</dbReference>
<dbReference type="InterPro" id="IPR036390">
    <property type="entry name" value="WH_DNA-bd_sf"/>
</dbReference>
<keyword evidence="1" id="KW-0238">DNA-binding</keyword>
<dbReference type="InterPro" id="IPR030489">
    <property type="entry name" value="TR_Rrf2-type_CS"/>
</dbReference>
<accession>A0A073ISH1</accession>
<dbReference type="STRING" id="2754.EH55_03220"/>
<dbReference type="Proteomes" id="UP000027665">
    <property type="component" value="Unassembled WGS sequence"/>
</dbReference>
<dbReference type="RefSeq" id="WP_051682684.1">
    <property type="nucleotide sequence ID" value="NZ_CALIAO010000047.1"/>
</dbReference>
<dbReference type="InterPro" id="IPR011991">
    <property type="entry name" value="ArsR-like_HTH"/>
</dbReference>
<dbReference type="eggNOG" id="COG1959">
    <property type="taxonomic scope" value="Bacteria"/>
</dbReference>
<dbReference type="OrthoDB" id="9808360at2"/>
<dbReference type="InterPro" id="IPR036388">
    <property type="entry name" value="WH-like_DNA-bd_sf"/>
</dbReference>
<dbReference type="Gene3D" id="1.10.10.10">
    <property type="entry name" value="Winged helix-like DNA-binding domain superfamily/Winged helix DNA-binding domain"/>
    <property type="match status" value="1"/>
</dbReference>
<protein>
    <recommendedName>
        <fullName evidence="4">Rrf2 family transcriptional regulator</fullName>
    </recommendedName>
</protein>
<evidence type="ECO:0000313" key="2">
    <source>
        <dbReference type="EMBL" id="KEJ92485.1"/>
    </source>
</evidence>
<comment type="caution">
    <text evidence="2">The sequence shown here is derived from an EMBL/GenBank/DDBJ whole genome shotgun (WGS) entry which is preliminary data.</text>
</comment>
<dbReference type="InterPro" id="IPR000944">
    <property type="entry name" value="Tscrpt_reg_Rrf2"/>
</dbReference>
<evidence type="ECO:0000256" key="1">
    <source>
        <dbReference type="ARBA" id="ARBA00023125"/>
    </source>
</evidence>
<dbReference type="GO" id="GO:0003700">
    <property type="term" value="F:DNA-binding transcription factor activity"/>
    <property type="evidence" value="ECO:0007669"/>
    <property type="project" value="TreeGrafter"/>
</dbReference>
<dbReference type="GeneID" id="90983359"/>
<dbReference type="GO" id="GO:0003677">
    <property type="term" value="F:DNA binding"/>
    <property type="evidence" value="ECO:0007669"/>
    <property type="project" value="UniProtKB-KW"/>
</dbReference>
<evidence type="ECO:0008006" key="4">
    <source>
        <dbReference type="Google" id="ProtNLM"/>
    </source>
</evidence>
<organism evidence="2 3">
    <name type="scientific">Synergistes jonesii</name>
    <dbReference type="NCBI Taxonomy" id="2754"/>
    <lineage>
        <taxon>Bacteria</taxon>
        <taxon>Thermotogati</taxon>
        <taxon>Synergistota</taxon>
        <taxon>Synergistia</taxon>
        <taxon>Synergistales</taxon>
        <taxon>Synergistaceae</taxon>
        <taxon>Synergistes</taxon>
    </lineage>
</organism>
<dbReference type="GO" id="GO:0005829">
    <property type="term" value="C:cytosol"/>
    <property type="evidence" value="ECO:0007669"/>
    <property type="project" value="TreeGrafter"/>
</dbReference>
<reference evidence="2 3" key="1">
    <citation type="submission" date="2014-04" db="EMBL/GenBank/DDBJ databases">
        <title>Draft Genome Sequence of Synergistes jonesii.</title>
        <authorList>
            <person name="Coil D.A."/>
            <person name="Eisen J.A."/>
            <person name="Holland-Moritz H.E."/>
        </authorList>
    </citation>
    <scope>NUCLEOTIDE SEQUENCE [LARGE SCALE GENOMIC DNA]</scope>
    <source>
        <strain evidence="2 3">78-1</strain>
    </source>
</reference>
<dbReference type="CDD" id="cd00090">
    <property type="entry name" value="HTH_ARSR"/>
    <property type="match status" value="1"/>
</dbReference>
<sequence length="166" mass="17983">MNPIAGLPEPLLLGLHAFGELAKEPDKCLTTKHLADIIGTSEPYLSKILQRLCRCGLIKSVRGPGGGYKLNCVPSETPLYPIFEVLGGPFKASGCKLEGCRGKKCFIGGMMDELSRAFFRYLASRSVAEFASYYANGTEVSIEISVVTPSLGQRHPNFGNVSQKKI</sequence>
<dbReference type="AlphaFoldDB" id="A0A073ISH1"/>
<dbReference type="EMBL" id="JMKI01000026">
    <property type="protein sequence ID" value="KEJ92485.1"/>
    <property type="molecule type" value="Genomic_DNA"/>
</dbReference>
<keyword evidence="3" id="KW-1185">Reference proteome</keyword>
<name>A0A073ISH1_9BACT</name>
<dbReference type="PROSITE" id="PS01332">
    <property type="entry name" value="HTH_RRF2_1"/>
    <property type="match status" value="1"/>
</dbReference>